<dbReference type="SUPFAM" id="SSF81333">
    <property type="entry name" value="F1F0 ATP synthase subunit C"/>
    <property type="match status" value="1"/>
</dbReference>
<organism evidence="10 11">
    <name type="scientific">Bulleidia extructa W1219</name>
    <dbReference type="NCBI Taxonomy" id="679192"/>
    <lineage>
        <taxon>Bacteria</taxon>
        <taxon>Bacillati</taxon>
        <taxon>Bacillota</taxon>
        <taxon>Erysipelotrichia</taxon>
        <taxon>Erysipelotrichales</taxon>
        <taxon>Erysipelotrichaceae</taxon>
        <taxon>Bulleidia</taxon>
    </lineage>
</organism>
<gene>
    <name evidence="10" type="ORF">HMPREF9013_0573</name>
</gene>
<dbReference type="EMBL" id="ADFR01000016">
    <property type="protein sequence ID" value="EFC05289.1"/>
    <property type="molecule type" value="Genomic_DNA"/>
</dbReference>
<dbReference type="Gene3D" id="1.20.120.610">
    <property type="entry name" value="lithium bound rotor ring of v- atpase"/>
    <property type="match status" value="1"/>
</dbReference>
<feature type="transmembrane region" description="Helical" evidence="8">
    <location>
        <begin position="118"/>
        <end position="140"/>
    </location>
</feature>
<dbReference type="Proteomes" id="UP000005017">
    <property type="component" value="Unassembled WGS sequence"/>
</dbReference>
<keyword evidence="3 8" id="KW-0812">Transmembrane</keyword>
<dbReference type="RefSeq" id="WP_006627683.1">
    <property type="nucleotide sequence ID" value="NZ_ADFR01000016.1"/>
</dbReference>
<dbReference type="GO" id="GO:0015078">
    <property type="term" value="F:proton transmembrane transporter activity"/>
    <property type="evidence" value="ECO:0007669"/>
    <property type="project" value="InterPro"/>
</dbReference>
<accession>D2MQM0</accession>
<evidence type="ECO:0000256" key="6">
    <source>
        <dbReference type="ARBA" id="ARBA00032200"/>
    </source>
</evidence>
<keyword evidence="5 8" id="KW-0472">Membrane</keyword>
<keyword evidence="4 8" id="KW-1133">Transmembrane helix</keyword>
<comment type="similarity">
    <text evidence="2">Belongs to the ATPase C chain family.</text>
</comment>
<dbReference type="Pfam" id="PF00137">
    <property type="entry name" value="ATP-synt_C"/>
    <property type="match status" value="1"/>
</dbReference>
<dbReference type="OrthoDB" id="5771683at2"/>
<evidence type="ECO:0000313" key="11">
    <source>
        <dbReference type="Proteomes" id="UP000005017"/>
    </source>
</evidence>
<evidence type="ECO:0000259" key="9">
    <source>
        <dbReference type="Pfam" id="PF00137"/>
    </source>
</evidence>
<dbReference type="CDD" id="cd18120">
    <property type="entry name" value="ATP-synt_Vo_Ao_c"/>
    <property type="match status" value="1"/>
</dbReference>
<dbReference type="GO" id="GO:0015986">
    <property type="term" value="P:proton motive force-driven ATP synthesis"/>
    <property type="evidence" value="ECO:0007669"/>
    <property type="project" value="InterPro"/>
</dbReference>
<evidence type="ECO:0000256" key="2">
    <source>
        <dbReference type="ARBA" id="ARBA00006704"/>
    </source>
</evidence>
<dbReference type="InterPro" id="IPR002379">
    <property type="entry name" value="ATPase_proteolipid_c-like_dom"/>
</dbReference>
<dbReference type="PRINTS" id="PR00124">
    <property type="entry name" value="ATPASEC"/>
</dbReference>
<feature type="transmembrane region" description="Helical" evidence="8">
    <location>
        <begin position="37"/>
        <end position="57"/>
    </location>
</feature>
<evidence type="ECO:0000256" key="1">
    <source>
        <dbReference type="ARBA" id="ARBA00004141"/>
    </source>
</evidence>
<evidence type="ECO:0000256" key="8">
    <source>
        <dbReference type="SAM" id="Phobius"/>
    </source>
</evidence>
<dbReference type="GO" id="GO:0033177">
    <property type="term" value="C:proton-transporting two-sector ATPase complex, proton-transporting domain"/>
    <property type="evidence" value="ECO:0007669"/>
    <property type="project" value="InterPro"/>
</dbReference>
<feature type="transmembrane region" description="Helical" evidence="8">
    <location>
        <begin position="77"/>
        <end position="98"/>
    </location>
</feature>
<dbReference type="InterPro" id="IPR035921">
    <property type="entry name" value="F/V-ATP_Csub_sf"/>
</dbReference>
<protein>
    <recommendedName>
        <fullName evidence="6">ATP synthase F(0) sector subunit c</fullName>
    </recommendedName>
    <alternativeName>
        <fullName evidence="7">F-type ATPase subunit c</fullName>
    </alternativeName>
</protein>
<feature type="domain" description="V-ATPase proteolipid subunit C-like" evidence="9">
    <location>
        <begin position="80"/>
        <end position="139"/>
    </location>
</feature>
<name>D2MQM0_9FIRM</name>
<proteinExistence type="inferred from homology"/>
<dbReference type="eggNOG" id="COG0636">
    <property type="taxonomic scope" value="Bacteria"/>
</dbReference>
<evidence type="ECO:0000256" key="7">
    <source>
        <dbReference type="ARBA" id="ARBA00032887"/>
    </source>
</evidence>
<evidence type="ECO:0000256" key="5">
    <source>
        <dbReference type="ARBA" id="ARBA00023136"/>
    </source>
</evidence>
<dbReference type="GO" id="GO:0045259">
    <property type="term" value="C:proton-transporting ATP synthase complex"/>
    <property type="evidence" value="ECO:0007669"/>
    <property type="project" value="InterPro"/>
</dbReference>
<comment type="subcellular location">
    <subcellularLocation>
        <location evidence="1">Membrane</location>
        <topology evidence="1">Multi-pass membrane protein</topology>
    </subcellularLocation>
</comment>
<dbReference type="STRING" id="679192.HMPREF9013_0573"/>
<evidence type="ECO:0000313" key="10">
    <source>
        <dbReference type="EMBL" id="EFC05289.1"/>
    </source>
</evidence>
<evidence type="ECO:0000256" key="4">
    <source>
        <dbReference type="ARBA" id="ARBA00022989"/>
    </source>
</evidence>
<keyword evidence="11" id="KW-1185">Reference proteome</keyword>
<evidence type="ECO:0000256" key="3">
    <source>
        <dbReference type="ARBA" id="ARBA00022692"/>
    </source>
</evidence>
<comment type="caution">
    <text evidence="10">The sequence shown here is derived from an EMBL/GenBank/DDBJ whole genome shotgun (WGS) entry which is preliminary data.</text>
</comment>
<sequence length="143" mass="14760">MLSLNQIFLPFMAVILIVGPLWLIVRHGVNQKNVKSRVLMQVAIFAGAFLTTVLFQANQFASFAQEATQSSNSNAGLGFIAAAIAVAGSSLGAGWAVASAAPAAIGAVSEDGNNFGRAIIFVALGEGVAIYGLLISILIINKL</sequence>
<feature type="transmembrane region" description="Helical" evidence="8">
    <location>
        <begin position="6"/>
        <end position="25"/>
    </location>
</feature>
<reference evidence="10" key="1">
    <citation type="submission" date="2009-12" db="EMBL/GenBank/DDBJ databases">
        <authorList>
            <person name="Miao Y.-W."/>
            <person name="Wu G.-S."/>
            <person name="Kong Q.-P."/>
            <person name="Ouyang Y.-N."/>
            <person name="Liang J.-P."/>
            <person name="Yang Z.-Y."/>
            <person name="Yu N."/>
            <person name="Zhang Y.-P."/>
        </authorList>
    </citation>
    <scope>NUCLEOTIDE SEQUENCE</scope>
    <source>
        <strain evidence="10">W1219</strain>
    </source>
</reference>
<dbReference type="InterPro" id="IPR000454">
    <property type="entry name" value="ATP_synth_F0_csu"/>
</dbReference>
<dbReference type="AlphaFoldDB" id="D2MQM0"/>